<evidence type="ECO:0000313" key="8">
    <source>
        <dbReference type="RefSeq" id="XP_030647367.1"/>
    </source>
</evidence>
<dbReference type="PANTHER" id="PTHR15622">
    <property type="entry name" value="WD40 REPEAT PROTEIN"/>
    <property type="match status" value="1"/>
</dbReference>
<dbReference type="CDD" id="cd00200">
    <property type="entry name" value="WD40"/>
    <property type="match status" value="1"/>
</dbReference>
<gene>
    <name evidence="8" type="primary">wsb2</name>
</gene>
<evidence type="ECO:0000313" key="7">
    <source>
        <dbReference type="Proteomes" id="UP000504632"/>
    </source>
</evidence>
<dbReference type="InterPro" id="IPR036036">
    <property type="entry name" value="SOCS_box-like_dom_sf"/>
</dbReference>
<dbReference type="InterPro" id="IPR015943">
    <property type="entry name" value="WD40/YVTN_repeat-like_dom_sf"/>
</dbReference>
<dbReference type="SUPFAM" id="SSF158235">
    <property type="entry name" value="SOCS box-like"/>
    <property type="match status" value="1"/>
</dbReference>
<dbReference type="InterPro" id="IPR051983">
    <property type="entry name" value="WSB_SOCS-box_domain"/>
</dbReference>
<dbReference type="SMART" id="SM00320">
    <property type="entry name" value="WD40"/>
    <property type="match status" value="7"/>
</dbReference>
<keyword evidence="4" id="KW-0833">Ubl conjugation pathway</keyword>
<evidence type="ECO:0000256" key="2">
    <source>
        <dbReference type="ARBA" id="ARBA00022574"/>
    </source>
</evidence>
<dbReference type="InterPro" id="IPR019775">
    <property type="entry name" value="WD40_repeat_CS"/>
</dbReference>
<reference evidence="8" key="1">
    <citation type="submission" date="2025-08" db="UniProtKB">
        <authorList>
            <consortium name="RefSeq"/>
        </authorList>
    </citation>
    <scope>IDENTIFICATION</scope>
</reference>
<comment type="pathway">
    <text evidence="1">Protein modification; protein ubiquitination.</text>
</comment>
<evidence type="ECO:0000259" key="6">
    <source>
        <dbReference type="SMART" id="SM00969"/>
    </source>
</evidence>
<dbReference type="SMART" id="SM00969">
    <property type="entry name" value="SOCS_box"/>
    <property type="match status" value="1"/>
</dbReference>
<keyword evidence="2" id="KW-0853">WD repeat</keyword>
<dbReference type="SMART" id="SM00253">
    <property type="entry name" value="SOCS"/>
    <property type="match status" value="1"/>
</dbReference>
<dbReference type="Gene3D" id="1.10.750.20">
    <property type="entry name" value="SOCS box"/>
    <property type="match status" value="1"/>
</dbReference>
<keyword evidence="3" id="KW-0677">Repeat</keyword>
<feature type="domain" description="SOCS box" evidence="5">
    <location>
        <begin position="350"/>
        <end position="393"/>
    </location>
</feature>
<dbReference type="CTD" id="55884"/>
<organism evidence="7 8">
    <name type="scientific">Chanos chanos</name>
    <name type="common">Milkfish</name>
    <name type="synonym">Mugil chanos</name>
    <dbReference type="NCBI Taxonomy" id="29144"/>
    <lineage>
        <taxon>Eukaryota</taxon>
        <taxon>Metazoa</taxon>
        <taxon>Chordata</taxon>
        <taxon>Craniata</taxon>
        <taxon>Vertebrata</taxon>
        <taxon>Euteleostomi</taxon>
        <taxon>Actinopterygii</taxon>
        <taxon>Neopterygii</taxon>
        <taxon>Teleostei</taxon>
        <taxon>Ostariophysi</taxon>
        <taxon>Gonorynchiformes</taxon>
        <taxon>Chanidae</taxon>
        <taxon>Chanos</taxon>
    </lineage>
</organism>
<evidence type="ECO:0000256" key="1">
    <source>
        <dbReference type="ARBA" id="ARBA00004906"/>
    </source>
</evidence>
<evidence type="ECO:0000256" key="3">
    <source>
        <dbReference type="ARBA" id="ARBA00022737"/>
    </source>
</evidence>
<evidence type="ECO:0000259" key="5">
    <source>
        <dbReference type="SMART" id="SM00253"/>
    </source>
</evidence>
<dbReference type="UniPathway" id="UPA00143"/>
<dbReference type="Proteomes" id="UP000504632">
    <property type="component" value="Chromosome 14"/>
</dbReference>
<protein>
    <submittedName>
        <fullName evidence="8">WD repeat and SOCS box-containing protein 2</fullName>
    </submittedName>
</protein>
<dbReference type="Gene3D" id="2.130.10.10">
    <property type="entry name" value="YVTN repeat-like/Quinoprotein amine dehydrogenase"/>
    <property type="match status" value="2"/>
</dbReference>
<dbReference type="InParanoid" id="A0A6J2WSZ9"/>
<dbReference type="GO" id="GO:0000209">
    <property type="term" value="P:protein polyubiquitination"/>
    <property type="evidence" value="ECO:0007669"/>
    <property type="project" value="TreeGrafter"/>
</dbReference>
<dbReference type="PANTHER" id="PTHR15622:SF1">
    <property type="entry name" value="WD REPEAT AND SOCS BOX-CONTAINING PROTEIN 2"/>
    <property type="match status" value="1"/>
</dbReference>
<keyword evidence="7" id="KW-1185">Reference proteome</keyword>
<dbReference type="SUPFAM" id="SSF50978">
    <property type="entry name" value="WD40 repeat-like"/>
    <property type="match status" value="1"/>
</dbReference>
<dbReference type="GO" id="GO:0035556">
    <property type="term" value="P:intracellular signal transduction"/>
    <property type="evidence" value="ECO:0007669"/>
    <property type="project" value="InterPro"/>
</dbReference>
<dbReference type="InterPro" id="IPR001680">
    <property type="entry name" value="WD40_rpt"/>
</dbReference>
<feature type="domain" description="SOCS box" evidence="6">
    <location>
        <begin position="356"/>
        <end position="392"/>
    </location>
</feature>
<sequence length="409" mass="46206">MCSTEREEEHDDESFWVLKPIHPSGVRGTAGCETWSVAFSPDGSHFAWSMGYGMVKVFDWPLPTDEGECISRCSSKTLKCEHLIWSLAFGPRLSNGAREMGQVSSRADKERLLLATGLDNGSIKVWIVSTGKLLYELRGHESIVRDLAFAPNGSLTLVSASRDKTLRVWDLNKKGKEPHVLVGPTHWIFKCSISPNSSMIASVCNSDSRVYLWSLRSFTFIRYLTYNQPRTMISCDFSADGALLAVGSYDCSSWVVDLWDPYTAEHVASLRDCDMCGYRFENLIRALSFSQEGLRLALVTDQRALQIWDLERDQLFQQYTQRGIDALCCTFHPKGGTIAAGTRDGHVKFWKIPRSVPSLRHLCRFALRFSLSTQQVEVLPLPKKILDFLTYRDVLRHKVLRCNKGCSSP</sequence>
<dbReference type="Pfam" id="PF07525">
    <property type="entry name" value="SOCS_box"/>
    <property type="match status" value="1"/>
</dbReference>
<dbReference type="PROSITE" id="PS00678">
    <property type="entry name" value="WD_REPEATS_1"/>
    <property type="match status" value="1"/>
</dbReference>
<name>A0A6J2WSZ9_CHACN</name>
<evidence type="ECO:0000256" key="4">
    <source>
        <dbReference type="ARBA" id="ARBA00022786"/>
    </source>
</evidence>
<dbReference type="InterPro" id="IPR036322">
    <property type="entry name" value="WD40_repeat_dom_sf"/>
</dbReference>
<dbReference type="AlphaFoldDB" id="A0A6J2WSZ9"/>
<dbReference type="PRINTS" id="PR00320">
    <property type="entry name" value="GPROTEINBRPT"/>
</dbReference>
<dbReference type="Pfam" id="PF00400">
    <property type="entry name" value="WD40"/>
    <property type="match status" value="4"/>
</dbReference>
<dbReference type="RefSeq" id="XP_030647367.1">
    <property type="nucleotide sequence ID" value="XM_030791507.1"/>
</dbReference>
<accession>A0A6J2WSZ9</accession>
<dbReference type="InterPro" id="IPR001496">
    <property type="entry name" value="SOCS_box"/>
</dbReference>
<proteinExistence type="predicted"/>
<dbReference type="OrthoDB" id="538223at2759"/>
<dbReference type="GeneID" id="115827616"/>
<dbReference type="InterPro" id="IPR020472">
    <property type="entry name" value="WD40_PAC1"/>
</dbReference>